<sequence length="74" mass="8123">MNLSEREDSNQLEPPHGIHAYETSNSPTFHWQGKTTLNLVGTCSIIARIIGYLVGIGSRLGSIIMNSNGSYSWT</sequence>
<reference evidence="2" key="2">
    <citation type="submission" date="2015-01" db="EMBL/GenBank/DDBJ databases">
        <title>Evolutionary Origins and Diversification of the Mycorrhizal Mutualists.</title>
        <authorList>
            <consortium name="DOE Joint Genome Institute"/>
            <consortium name="Mycorrhizal Genomics Consortium"/>
            <person name="Kohler A."/>
            <person name="Kuo A."/>
            <person name="Nagy L.G."/>
            <person name="Floudas D."/>
            <person name="Copeland A."/>
            <person name="Barry K.W."/>
            <person name="Cichocki N."/>
            <person name="Veneault-Fourrey C."/>
            <person name="LaButti K."/>
            <person name="Lindquist E.A."/>
            <person name="Lipzen A."/>
            <person name="Lundell T."/>
            <person name="Morin E."/>
            <person name="Murat C."/>
            <person name="Riley R."/>
            <person name="Ohm R."/>
            <person name="Sun H."/>
            <person name="Tunlid A."/>
            <person name="Henrissat B."/>
            <person name="Grigoriev I.V."/>
            <person name="Hibbett D.S."/>
            <person name="Martin F."/>
        </authorList>
    </citation>
    <scope>NUCLEOTIDE SEQUENCE [LARGE SCALE GENOMIC DNA]</scope>
    <source>
        <strain evidence="2">UH-Slu-Lm8-n1</strain>
    </source>
</reference>
<name>A0A0C9ZVU2_9AGAM</name>
<protein>
    <submittedName>
        <fullName evidence="1">Uncharacterized protein</fullName>
    </submittedName>
</protein>
<accession>A0A0C9ZVU2</accession>
<dbReference type="Proteomes" id="UP000054485">
    <property type="component" value="Unassembled WGS sequence"/>
</dbReference>
<dbReference type="AlphaFoldDB" id="A0A0C9ZVU2"/>
<organism evidence="1 2">
    <name type="scientific">Suillus luteus UH-Slu-Lm8-n1</name>
    <dbReference type="NCBI Taxonomy" id="930992"/>
    <lineage>
        <taxon>Eukaryota</taxon>
        <taxon>Fungi</taxon>
        <taxon>Dikarya</taxon>
        <taxon>Basidiomycota</taxon>
        <taxon>Agaricomycotina</taxon>
        <taxon>Agaricomycetes</taxon>
        <taxon>Agaricomycetidae</taxon>
        <taxon>Boletales</taxon>
        <taxon>Suillineae</taxon>
        <taxon>Suillaceae</taxon>
        <taxon>Suillus</taxon>
    </lineage>
</organism>
<proteinExistence type="predicted"/>
<keyword evidence="2" id="KW-1185">Reference proteome</keyword>
<dbReference type="EMBL" id="KN835253">
    <property type="protein sequence ID" value="KIK41930.1"/>
    <property type="molecule type" value="Genomic_DNA"/>
</dbReference>
<dbReference type="InParanoid" id="A0A0C9ZVU2"/>
<reference evidence="1 2" key="1">
    <citation type="submission" date="2014-04" db="EMBL/GenBank/DDBJ databases">
        <authorList>
            <consortium name="DOE Joint Genome Institute"/>
            <person name="Kuo A."/>
            <person name="Ruytinx J."/>
            <person name="Rineau F."/>
            <person name="Colpaert J."/>
            <person name="Kohler A."/>
            <person name="Nagy L.G."/>
            <person name="Floudas D."/>
            <person name="Copeland A."/>
            <person name="Barry K.W."/>
            <person name="Cichocki N."/>
            <person name="Veneault-Fourrey C."/>
            <person name="LaButti K."/>
            <person name="Lindquist E.A."/>
            <person name="Lipzen A."/>
            <person name="Lundell T."/>
            <person name="Morin E."/>
            <person name="Murat C."/>
            <person name="Sun H."/>
            <person name="Tunlid A."/>
            <person name="Henrissat B."/>
            <person name="Grigoriev I.V."/>
            <person name="Hibbett D.S."/>
            <person name="Martin F."/>
            <person name="Nordberg H.P."/>
            <person name="Cantor M.N."/>
            <person name="Hua S.X."/>
        </authorList>
    </citation>
    <scope>NUCLEOTIDE SEQUENCE [LARGE SCALE GENOMIC DNA]</scope>
    <source>
        <strain evidence="1 2">UH-Slu-Lm8-n1</strain>
    </source>
</reference>
<gene>
    <name evidence="1" type="ORF">CY34DRAFT_177715</name>
</gene>
<dbReference type="HOGENOM" id="CLU_2689437_0_0_1"/>
<evidence type="ECO:0000313" key="1">
    <source>
        <dbReference type="EMBL" id="KIK41930.1"/>
    </source>
</evidence>
<evidence type="ECO:0000313" key="2">
    <source>
        <dbReference type="Proteomes" id="UP000054485"/>
    </source>
</evidence>